<comment type="caution">
    <text evidence="8">The sequence shown here is derived from an EMBL/GenBank/DDBJ whole genome shotgun (WGS) entry which is preliminary data.</text>
</comment>
<comment type="similarity">
    <text evidence="2">Belongs to the bHLH protein family.</text>
</comment>
<dbReference type="Pfam" id="PF22754">
    <property type="entry name" value="bHLH-TF_ACT-like_plant"/>
    <property type="match status" value="1"/>
</dbReference>
<evidence type="ECO:0000259" key="7">
    <source>
        <dbReference type="PROSITE" id="PS50888"/>
    </source>
</evidence>
<dbReference type="AlphaFoldDB" id="A0ABC9H5Q2"/>
<feature type="region of interest" description="Disordered" evidence="6">
    <location>
        <begin position="243"/>
        <end position="262"/>
    </location>
</feature>
<keyword evidence="4" id="KW-0804">Transcription</keyword>
<dbReference type="Proteomes" id="UP001497457">
    <property type="component" value="Unassembled WGS sequence"/>
</dbReference>
<keyword evidence="9" id="KW-1185">Reference proteome</keyword>
<dbReference type="GO" id="GO:0005634">
    <property type="term" value="C:nucleus"/>
    <property type="evidence" value="ECO:0007669"/>
    <property type="project" value="UniProtKB-SubCell"/>
</dbReference>
<organism evidence="8 9">
    <name type="scientific">Urochloa decumbens</name>
    <dbReference type="NCBI Taxonomy" id="240449"/>
    <lineage>
        <taxon>Eukaryota</taxon>
        <taxon>Viridiplantae</taxon>
        <taxon>Streptophyta</taxon>
        <taxon>Embryophyta</taxon>
        <taxon>Tracheophyta</taxon>
        <taxon>Spermatophyta</taxon>
        <taxon>Magnoliopsida</taxon>
        <taxon>Liliopsida</taxon>
        <taxon>Poales</taxon>
        <taxon>Poaceae</taxon>
        <taxon>PACMAD clade</taxon>
        <taxon>Panicoideae</taxon>
        <taxon>Panicodae</taxon>
        <taxon>Paniceae</taxon>
        <taxon>Melinidinae</taxon>
        <taxon>Urochloa</taxon>
    </lineage>
</organism>
<keyword evidence="5" id="KW-0539">Nucleus</keyword>
<evidence type="ECO:0000256" key="4">
    <source>
        <dbReference type="ARBA" id="ARBA00023163"/>
    </source>
</evidence>
<dbReference type="InterPro" id="IPR011598">
    <property type="entry name" value="bHLH_dom"/>
</dbReference>
<dbReference type="SMART" id="SM00353">
    <property type="entry name" value="HLH"/>
    <property type="match status" value="1"/>
</dbReference>
<comment type="subcellular location">
    <subcellularLocation>
        <location evidence="1">Nucleus</location>
    </subcellularLocation>
</comment>
<feature type="domain" description="BHLH" evidence="7">
    <location>
        <begin position="159"/>
        <end position="208"/>
    </location>
</feature>
<reference evidence="8 9" key="1">
    <citation type="submission" date="2024-10" db="EMBL/GenBank/DDBJ databases">
        <authorList>
            <person name="Ryan C."/>
        </authorList>
    </citation>
    <scope>NUCLEOTIDE SEQUENCE [LARGE SCALE GENOMIC DNA]</scope>
</reference>
<dbReference type="Pfam" id="PF00010">
    <property type="entry name" value="HLH"/>
    <property type="match status" value="1"/>
</dbReference>
<protein>
    <recommendedName>
        <fullName evidence="7">BHLH domain-containing protein</fullName>
    </recommendedName>
</protein>
<dbReference type="PANTHER" id="PTHR45959">
    <property type="entry name" value="BHLH TRANSCRIPTION FACTOR"/>
    <property type="match status" value="1"/>
</dbReference>
<evidence type="ECO:0000256" key="2">
    <source>
        <dbReference type="ARBA" id="ARBA00005510"/>
    </source>
</evidence>
<gene>
    <name evidence="8" type="ORF">URODEC1_LOCUS122491</name>
</gene>
<evidence type="ECO:0000313" key="8">
    <source>
        <dbReference type="EMBL" id="CAM0149292.1"/>
    </source>
</evidence>
<sequence>MDKTAVTLRYTIICCAQLPIKPSADMEDTRLFMKWEWGTTNTLQHQHPGAAADHDELSAATFPSLHALRQASHAAEMVQELTADVHAPNTWGSGDGAANNLPASWNFGAPASAQPGINGMMMDAPAAARGLPDLMHGPPPARRAGSAAGFRSVGSMSASYAQDHIIAERKRREKINQRFIELSTVIPSLKKMDKATILSDATSYVKELQEKVKELEAGGSSGRSVVETRLVLVKRPCLHGTAAMDDDGSPLPASPGTPAARNGLPEIEVRFSEKSVMVRVHCENTKGVVVKVLVEMEDLQLTIIHANVMLFSASTLIIAVTAEVEEGFTVTKEEIVDRLDSALLTQHSSCNDSTEETGTTY</sequence>
<dbReference type="Gene3D" id="4.10.280.10">
    <property type="entry name" value="Helix-loop-helix DNA-binding domain"/>
    <property type="match status" value="1"/>
</dbReference>
<keyword evidence="3" id="KW-0805">Transcription regulation</keyword>
<dbReference type="InterPro" id="IPR052610">
    <property type="entry name" value="bHLH_transcription_regulator"/>
</dbReference>
<evidence type="ECO:0000313" key="9">
    <source>
        <dbReference type="Proteomes" id="UP001497457"/>
    </source>
</evidence>
<proteinExistence type="inferred from homology"/>
<dbReference type="PROSITE" id="PS50888">
    <property type="entry name" value="BHLH"/>
    <property type="match status" value="1"/>
</dbReference>
<name>A0ABC9H5Q2_9POAL</name>
<dbReference type="InterPro" id="IPR036638">
    <property type="entry name" value="HLH_DNA-bd_sf"/>
</dbReference>
<dbReference type="InterPro" id="IPR054502">
    <property type="entry name" value="bHLH-TF_ACT-like_plant"/>
</dbReference>
<evidence type="ECO:0000256" key="5">
    <source>
        <dbReference type="ARBA" id="ARBA00023242"/>
    </source>
</evidence>
<accession>A0ABC9H5Q2</accession>
<evidence type="ECO:0000256" key="3">
    <source>
        <dbReference type="ARBA" id="ARBA00023015"/>
    </source>
</evidence>
<evidence type="ECO:0000256" key="6">
    <source>
        <dbReference type="SAM" id="MobiDB-lite"/>
    </source>
</evidence>
<dbReference type="PANTHER" id="PTHR45959:SF2">
    <property type="entry name" value="BHLH TRANSCRIPTION FACTOR"/>
    <property type="match status" value="1"/>
</dbReference>
<dbReference type="SUPFAM" id="SSF47459">
    <property type="entry name" value="HLH, helix-loop-helix DNA-binding domain"/>
    <property type="match status" value="1"/>
</dbReference>
<evidence type="ECO:0000256" key="1">
    <source>
        <dbReference type="ARBA" id="ARBA00004123"/>
    </source>
</evidence>
<dbReference type="EMBL" id="CAXIPR030002030">
    <property type="protein sequence ID" value="CAM0149292.1"/>
    <property type="molecule type" value="Genomic_DNA"/>
</dbReference>